<feature type="domain" description="Macro" evidence="2">
    <location>
        <begin position="3"/>
        <end position="246"/>
    </location>
</feature>
<name>X6NJX5_RETFI</name>
<accession>X6NJX5</accession>
<keyword evidence="4" id="KW-1185">Reference proteome</keyword>
<evidence type="ECO:0000259" key="2">
    <source>
        <dbReference type="PROSITE" id="PS51154"/>
    </source>
</evidence>
<evidence type="ECO:0000313" key="4">
    <source>
        <dbReference type="Proteomes" id="UP000023152"/>
    </source>
</evidence>
<evidence type="ECO:0000313" key="3">
    <source>
        <dbReference type="EMBL" id="ETO26024.1"/>
    </source>
</evidence>
<dbReference type="EMBL" id="ASPP01008137">
    <property type="protein sequence ID" value="ETO26024.1"/>
    <property type="molecule type" value="Genomic_DNA"/>
</dbReference>
<dbReference type="Proteomes" id="UP000023152">
    <property type="component" value="Unassembled WGS sequence"/>
</dbReference>
<dbReference type="InterPro" id="IPR002589">
    <property type="entry name" value="Macro_dom"/>
</dbReference>
<dbReference type="Gene3D" id="3.40.220.10">
    <property type="entry name" value="Leucine Aminopeptidase, subunit E, domain 1"/>
    <property type="match status" value="1"/>
</dbReference>
<organism evidence="3 4">
    <name type="scientific">Reticulomyxa filosa</name>
    <dbReference type="NCBI Taxonomy" id="46433"/>
    <lineage>
        <taxon>Eukaryota</taxon>
        <taxon>Sar</taxon>
        <taxon>Rhizaria</taxon>
        <taxon>Retaria</taxon>
        <taxon>Foraminifera</taxon>
        <taxon>Monothalamids</taxon>
        <taxon>Reticulomyxidae</taxon>
        <taxon>Reticulomyxa</taxon>
    </lineage>
</organism>
<dbReference type="PANTHER" id="PTHR11106">
    <property type="entry name" value="GANGLIOSIDE INDUCED DIFFERENTIATION ASSOCIATED PROTEIN 2-RELATED"/>
    <property type="match status" value="1"/>
</dbReference>
<comment type="caution">
    <text evidence="3">The sequence shown here is derived from an EMBL/GenBank/DDBJ whole genome shotgun (WGS) entry which is preliminary data.</text>
</comment>
<proteinExistence type="predicted"/>
<feature type="region of interest" description="Disordered" evidence="1">
    <location>
        <begin position="261"/>
        <end position="294"/>
    </location>
</feature>
<protein>
    <submittedName>
        <fullName evidence="3">MACRO domain containing 2</fullName>
    </submittedName>
</protein>
<dbReference type="AlphaFoldDB" id="X6NJX5"/>
<feature type="compositionally biased region" description="Basic and acidic residues" evidence="1">
    <location>
        <begin position="261"/>
        <end position="278"/>
    </location>
</feature>
<dbReference type="InterPro" id="IPR043472">
    <property type="entry name" value="Macro_dom-like"/>
</dbReference>
<sequence length="294" mass="33556">MSTRNYETVELFNRKVFHYHGDITKLRVGCIVNAANDALLSGGGVCGAIFDASGATRALKAECEHILETECADTDERVPTGQCVLTNSYDLPCKFLLHAVGPAEDDEDSLSECYSRIMGICFQNELRSVAIPCISTGVFGFDNEKGCECALRSVREWFEKASKLVPAHRKSKKHVKRAQQWLNNSKWKDKCKNPDTKKIATFDYGITRNDKQESERSFLDEIDQVIFVTFLEKDKLYYQQHINTYFPGYKEFRELQVVLSQKEKQKNAGDEKDKKNESKNNNANTNHNEKKVQQ</sequence>
<dbReference type="SUPFAM" id="SSF52949">
    <property type="entry name" value="Macro domain-like"/>
    <property type="match status" value="1"/>
</dbReference>
<dbReference type="PROSITE" id="PS51154">
    <property type="entry name" value="MACRO"/>
    <property type="match status" value="1"/>
</dbReference>
<dbReference type="SMART" id="SM00506">
    <property type="entry name" value="A1pp"/>
    <property type="match status" value="1"/>
</dbReference>
<reference evidence="3 4" key="1">
    <citation type="journal article" date="2013" name="Curr. Biol.">
        <title>The Genome of the Foraminiferan Reticulomyxa filosa.</title>
        <authorList>
            <person name="Glockner G."/>
            <person name="Hulsmann N."/>
            <person name="Schleicher M."/>
            <person name="Noegel A.A."/>
            <person name="Eichinger L."/>
            <person name="Gallinger C."/>
            <person name="Pawlowski J."/>
            <person name="Sierra R."/>
            <person name="Euteneuer U."/>
            <person name="Pillet L."/>
            <person name="Moustafa A."/>
            <person name="Platzer M."/>
            <person name="Groth M."/>
            <person name="Szafranski K."/>
            <person name="Schliwa M."/>
        </authorList>
    </citation>
    <scope>NUCLEOTIDE SEQUENCE [LARGE SCALE GENOMIC DNA]</scope>
</reference>
<dbReference type="Pfam" id="PF01661">
    <property type="entry name" value="Macro"/>
    <property type="match status" value="1"/>
</dbReference>
<dbReference type="OrthoDB" id="6133115at2759"/>
<dbReference type="PANTHER" id="PTHR11106:SF27">
    <property type="entry name" value="MACRO DOMAIN-CONTAINING PROTEIN"/>
    <property type="match status" value="1"/>
</dbReference>
<evidence type="ECO:0000256" key="1">
    <source>
        <dbReference type="SAM" id="MobiDB-lite"/>
    </source>
</evidence>
<gene>
    <name evidence="3" type="ORF">RFI_11113</name>
</gene>